<organism evidence="2 3">
    <name type="scientific">Nostocoides jenkinsii Ben 74</name>
    <dbReference type="NCBI Taxonomy" id="1193518"/>
    <lineage>
        <taxon>Bacteria</taxon>
        <taxon>Bacillati</taxon>
        <taxon>Actinomycetota</taxon>
        <taxon>Actinomycetes</taxon>
        <taxon>Micrococcales</taxon>
        <taxon>Intrasporangiaceae</taxon>
        <taxon>Nostocoides</taxon>
    </lineage>
</organism>
<protein>
    <submittedName>
        <fullName evidence="2">Uncharacterized protein</fullName>
    </submittedName>
</protein>
<reference evidence="2 3" key="1">
    <citation type="journal article" date="2013" name="ISME J.">
        <title>A metabolic model for members of the genus Tetrasphaera involved in enhanced biological phosphorus removal.</title>
        <authorList>
            <person name="Kristiansen R."/>
            <person name="Nguyen H.T.T."/>
            <person name="Saunders A.M."/>
            <person name="Nielsen J.L."/>
            <person name="Wimmer R."/>
            <person name="Le V.Q."/>
            <person name="McIlroy S.J."/>
            <person name="Petrovski S."/>
            <person name="Seviour R.J."/>
            <person name="Calteau A."/>
            <person name="Nielsen K.L."/>
            <person name="Nielsen P.H."/>
        </authorList>
    </citation>
    <scope>NUCLEOTIDE SEQUENCE [LARGE SCALE GENOMIC DNA]</scope>
    <source>
        <strain evidence="2 3">Ben 74</strain>
    </source>
</reference>
<proteinExistence type="predicted"/>
<dbReference type="Proteomes" id="UP000035720">
    <property type="component" value="Unassembled WGS sequence"/>
</dbReference>
<keyword evidence="3" id="KW-1185">Reference proteome</keyword>
<feature type="compositionally biased region" description="Polar residues" evidence="1">
    <location>
        <begin position="1"/>
        <end position="13"/>
    </location>
</feature>
<evidence type="ECO:0000313" key="3">
    <source>
        <dbReference type="Proteomes" id="UP000035720"/>
    </source>
</evidence>
<gene>
    <name evidence="2" type="ORF">BN13_300018</name>
</gene>
<accession>A0A077ME31</accession>
<name>A0A077ME31_9MICO</name>
<sequence>MASRWTCPTSWPSDSAPERSTPEPTLAASATTAVIGEALEDRSLVAGPIRIVSIAG</sequence>
<evidence type="ECO:0000256" key="1">
    <source>
        <dbReference type="SAM" id="MobiDB-lite"/>
    </source>
</evidence>
<feature type="region of interest" description="Disordered" evidence="1">
    <location>
        <begin position="1"/>
        <end position="25"/>
    </location>
</feature>
<evidence type="ECO:0000313" key="2">
    <source>
        <dbReference type="EMBL" id="CCI53207.1"/>
    </source>
</evidence>
<dbReference type="EMBL" id="CAJC01000140">
    <property type="protein sequence ID" value="CCI53207.1"/>
    <property type="molecule type" value="Genomic_DNA"/>
</dbReference>
<comment type="caution">
    <text evidence="2">The sequence shown here is derived from an EMBL/GenBank/DDBJ whole genome shotgun (WGS) entry which is preliminary data.</text>
</comment>
<dbReference type="AlphaFoldDB" id="A0A077ME31"/>